<dbReference type="SUPFAM" id="SSF53474">
    <property type="entry name" value="alpha/beta-Hydrolases"/>
    <property type="match status" value="1"/>
</dbReference>
<dbReference type="InterPro" id="IPR050261">
    <property type="entry name" value="FrsA_esterase"/>
</dbReference>
<dbReference type="Pfam" id="PF05448">
    <property type="entry name" value="AXE1"/>
    <property type="match status" value="1"/>
</dbReference>
<evidence type="ECO:0000313" key="3">
    <source>
        <dbReference type="Proteomes" id="UP001589776"/>
    </source>
</evidence>
<dbReference type="Gene3D" id="3.40.50.1820">
    <property type="entry name" value="alpha/beta hydrolase"/>
    <property type="match status" value="1"/>
</dbReference>
<dbReference type="RefSeq" id="WP_377475140.1">
    <property type="nucleotide sequence ID" value="NZ_JBHLWN010000124.1"/>
</dbReference>
<sequence>MFAYDRSLPLDYTEISTSKENGYTMKDMSYLSPHGDQVPGYLVIPDTDDYPFPAVIFMHPGQGDRTTFLTEAKALASKGIVSLLISGPSIRNKSTQQLSKEQQLMQIVKEITSIHNYIQIVVDLRRGIDLLCNLDIVDPNRLIYVGHSLGATWGGVLAGVEERIKAFVLLAGFSRVSQWHKSSGHPIANLVRQVLSKEEFEHFIFALEPLDAIHYIKNTSNSSLFFQFAHNDEFVSREQAEAFFEAASSPKEIVWYETDHLFTNHAASYLDRVQWIFKQLELEKQ</sequence>
<keyword evidence="2" id="KW-0378">Hydrolase</keyword>
<dbReference type="Proteomes" id="UP001589776">
    <property type="component" value="Unassembled WGS sequence"/>
</dbReference>
<comment type="caution">
    <text evidence="2">The sequence shown here is derived from an EMBL/GenBank/DDBJ whole genome shotgun (WGS) entry which is preliminary data.</text>
</comment>
<dbReference type="InterPro" id="IPR008391">
    <property type="entry name" value="AXE1_dom"/>
</dbReference>
<organism evidence="2 3">
    <name type="scientific">Paenibacillus chartarius</name>
    <dbReference type="NCBI Taxonomy" id="747481"/>
    <lineage>
        <taxon>Bacteria</taxon>
        <taxon>Bacillati</taxon>
        <taxon>Bacillota</taxon>
        <taxon>Bacilli</taxon>
        <taxon>Bacillales</taxon>
        <taxon>Paenibacillaceae</taxon>
        <taxon>Paenibacillus</taxon>
    </lineage>
</organism>
<feature type="domain" description="Acetyl xylan esterase" evidence="1">
    <location>
        <begin position="27"/>
        <end position="258"/>
    </location>
</feature>
<dbReference type="GO" id="GO:0016787">
    <property type="term" value="F:hydrolase activity"/>
    <property type="evidence" value="ECO:0007669"/>
    <property type="project" value="UniProtKB-KW"/>
</dbReference>
<gene>
    <name evidence="2" type="ORF">ACFFK0_30365</name>
</gene>
<dbReference type="PANTHER" id="PTHR22946">
    <property type="entry name" value="DIENELACTONE HYDROLASE DOMAIN-CONTAINING PROTEIN-RELATED"/>
    <property type="match status" value="1"/>
</dbReference>
<accession>A0ABV6DVN6</accession>
<reference evidence="2 3" key="1">
    <citation type="submission" date="2024-09" db="EMBL/GenBank/DDBJ databases">
        <authorList>
            <person name="Sun Q."/>
            <person name="Mori K."/>
        </authorList>
    </citation>
    <scope>NUCLEOTIDE SEQUENCE [LARGE SCALE GENOMIC DNA]</scope>
    <source>
        <strain evidence="2 3">CCM 7759</strain>
    </source>
</reference>
<proteinExistence type="predicted"/>
<dbReference type="EMBL" id="JBHLWN010000124">
    <property type="protein sequence ID" value="MFC0216706.1"/>
    <property type="molecule type" value="Genomic_DNA"/>
</dbReference>
<dbReference type="InterPro" id="IPR029058">
    <property type="entry name" value="AB_hydrolase_fold"/>
</dbReference>
<evidence type="ECO:0000313" key="2">
    <source>
        <dbReference type="EMBL" id="MFC0216706.1"/>
    </source>
</evidence>
<dbReference type="EC" id="3.4.-.-" evidence="2"/>
<name>A0ABV6DVN6_9BACL</name>
<keyword evidence="3" id="KW-1185">Reference proteome</keyword>
<protein>
    <submittedName>
        <fullName evidence="2">Alpha/beta hydrolase family protein</fullName>
        <ecNumber evidence="2">3.4.-.-</ecNumber>
    </submittedName>
</protein>
<evidence type="ECO:0000259" key="1">
    <source>
        <dbReference type="Pfam" id="PF05448"/>
    </source>
</evidence>